<sequence length="39" mass="4379">MTTKLYPNGLQPLTNYGGKQREHLSFGQKLASIITIEET</sequence>
<dbReference type="Proteomes" id="UP000005959">
    <property type="component" value="Unassembled WGS sequence"/>
</dbReference>
<dbReference type="AlphaFoldDB" id="G9Y0W4"/>
<evidence type="ECO:0000313" key="2">
    <source>
        <dbReference type="Proteomes" id="UP000005959"/>
    </source>
</evidence>
<dbReference type="HOGENOM" id="CLU_3310609_0_0_6"/>
<evidence type="ECO:0000313" key="1">
    <source>
        <dbReference type="EMBL" id="EHM48560.1"/>
    </source>
</evidence>
<gene>
    <name evidence="1" type="ORF">HMPREF0454_00172</name>
</gene>
<dbReference type="EMBL" id="AGCI01000004">
    <property type="protein sequence ID" value="EHM48560.1"/>
    <property type="molecule type" value="Genomic_DNA"/>
</dbReference>
<accession>G9Y0W4</accession>
<name>G9Y0W4_HAFAL</name>
<comment type="caution">
    <text evidence="1">The sequence shown here is derived from an EMBL/GenBank/DDBJ whole genome shotgun (WGS) entry which is preliminary data.</text>
</comment>
<protein>
    <submittedName>
        <fullName evidence="1">Uncharacterized protein</fullName>
    </submittedName>
</protein>
<dbReference type="PATRIC" id="fig|1002364.3.peg.156"/>
<organism evidence="1 2">
    <name type="scientific">Hafnia alvei ATCC 51873</name>
    <dbReference type="NCBI Taxonomy" id="1002364"/>
    <lineage>
        <taxon>Bacteria</taxon>
        <taxon>Pseudomonadati</taxon>
        <taxon>Pseudomonadota</taxon>
        <taxon>Gammaproteobacteria</taxon>
        <taxon>Enterobacterales</taxon>
        <taxon>Hafniaceae</taxon>
        <taxon>Hafnia</taxon>
    </lineage>
</organism>
<reference evidence="1 2" key="1">
    <citation type="submission" date="2011-08" db="EMBL/GenBank/DDBJ databases">
        <authorList>
            <person name="Weinstock G."/>
            <person name="Sodergren E."/>
            <person name="Clifton S."/>
            <person name="Fulton L."/>
            <person name="Fulton B."/>
            <person name="Courtney L."/>
            <person name="Fronick C."/>
            <person name="Harrison M."/>
            <person name="Strong C."/>
            <person name="Farmer C."/>
            <person name="Delahaunty K."/>
            <person name="Markovic C."/>
            <person name="Hall O."/>
            <person name="Minx P."/>
            <person name="Tomlinson C."/>
            <person name="Mitreva M."/>
            <person name="Hou S."/>
            <person name="Chen J."/>
            <person name="Wollam A."/>
            <person name="Pepin K.H."/>
            <person name="Johnson M."/>
            <person name="Bhonagiri V."/>
            <person name="Zhang X."/>
            <person name="Suruliraj S."/>
            <person name="Warren W."/>
            <person name="Chinwalla A."/>
            <person name="Mardis E.R."/>
            <person name="Wilson R.K."/>
        </authorList>
    </citation>
    <scope>NUCLEOTIDE SEQUENCE [LARGE SCALE GENOMIC DNA]</scope>
    <source>
        <strain evidence="1 2">ATCC 51873</strain>
    </source>
</reference>
<proteinExistence type="predicted"/>